<dbReference type="Proteomes" id="UP000772434">
    <property type="component" value="Unassembled WGS sequence"/>
</dbReference>
<evidence type="ECO:0000313" key="4">
    <source>
        <dbReference type="Proteomes" id="UP000772434"/>
    </source>
</evidence>
<feature type="region of interest" description="Disordered" evidence="1">
    <location>
        <begin position="1"/>
        <end position="31"/>
    </location>
</feature>
<name>A0A9P5QAP1_9AGAR</name>
<feature type="compositionally biased region" description="Polar residues" evidence="1">
    <location>
        <begin position="182"/>
        <end position="193"/>
    </location>
</feature>
<dbReference type="AlphaFoldDB" id="A0A9P5QAP1"/>
<evidence type="ECO:0000259" key="2">
    <source>
        <dbReference type="Pfam" id="PF20415"/>
    </source>
</evidence>
<accession>A0A9P5QAP1</accession>
<organism evidence="3 4">
    <name type="scientific">Rhodocollybia butyracea</name>
    <dbReference type="NCBI Taxonomy" id="206335"/>
    <lineage>
        <taxon>Eukaryota</taxon>
        <taxon>Fungi</taxon>
        <taxon>Dikarya</taxon>
        <taxon>Basidiomycota</taxon>
        <taxon>Agaricomycotina</taxon>
        <taxon>Agaricomycetes</taxon>
        <taxon>Agaricomycetidae</taxon>
        <taxon>Agaricales</taxon>
        <taxon>Marasmiineae</taxon>
        <taxon>Omphalotaceae</taxon>
        <taxon>Rhodocollybia</taxon>
    </lineage>
</organism>
<protein>
    <recommendedName>
        <fullName evidence="2">DUF6699 domain-containing protein</fullName>
    </recommendedName>
</protein>
<gene>
    <name evidence="3" type="ORF">BDP27DRAFT_1311101</name>
</gene>
<sequence length="475" mass="52404">MTPLSETHITFGALPDGPSRRFGPQHRSTMPARSIMRRPKAYARHSLGHINSSSFTIHQQDTPNAWRSTSYRPSVIKVRSNSPAPNLQYVKHGHSSVFSFSPLLTPLSSRHKRHSSGSSSGRSHRRSHSVSGNNHKRASLPHALKATIDSDSHSRRSSIPGPQKLGHSKRSSADKSFRMVTPTHSNFSLSSSRNHNRLGPLASSDSANRGFMAVGSSISPFDLQNLGYALPPPYASRNPGHMTPSPPHNSFIDFHHRVPSLPGGQPGPSPEVPYPWTQSISFSSPPKPERVHVHTELLSSSGHTLQWNMMLPPKQSALSGFSDPSSIFFHAPACPGAAKIIIRPGNNASALGLWMNQWGPLEIYPYSFEDEISVLEVLQALYSYFQIRLSSQATIEMPVESRQRIAHARAQRVVFEGAGVDNKEWDRPPKRVDVLALWSVFGGLEVSYGHGYGNGYELDEPGWRVVDLDLKLRSA</sequence>
<dbReference type="OrthoDB" id="3241567at2759"/>
<keyword evidence="4" id="KW-1185">Reference proteome</keyword>
<comment type="caution">
    <text evidence="3">The sequence shown here is derived from an EMBL/GenBank/DDBJ whole genome shotgun (WGS) entry which is preliminary data.</text>
</comment>
<dbReference type="InterPro" id="IPR046522">
    <property type="entry name" value="DUF6699"/>
</dbReference>
<evidence type="ECO:0000313" key="3">
    <source>
        <dbReference type="EMBL" id="KAF9077472.1"/>
    </source>
</evidence>
<feature type="compositionally biased region" description="Basic residues" evidence="1">
    <location>
        <begin position="122"/>
        <end position="139"/>
    </location>
</feature>
<dbReference type="Pfam" id="PF20415">
    <property type="entry name" value="DUF6699"/>
    <property type="match status" value="1"/>
</dbReference>
<feature type="domain" description="DUF6699" evidence="2">
    <location>
        <begin position="305"/>
        <end position="446"/>
    </location>
</feature>
<dbReference type="EMBL" id="JADNRY010000003">
    <property type="protein sequence ID" value="KAF9077472.1"/>
    <property type="molecule type" value="Genomic_DNA"/>
</dbReference>
<reference evidence="3" key="1">
    <citation type="submission" date="2020-11" db="EMBL/GenBank/DDBJ databases">
        <authorList>
            <consortium name="DOE Joint Genome Institute"/>
            <person name="Ahrendt S."/>
            <person name="Riley R."/>
            <person name="Andreopoulos W."/>
            <person name="Labutti K."/>
            <person name="Pangilinan J."/>
            <person name="Ruiz-Duenas F.J."/>
            <person name="Barrasa J.M."/>
            <person name="Sanchez-Garcia M."/>
            <person name="Camarero S."/>
            <person name="Miyauchi S."/>
            <person name="Serrano A."/>
            <person name="Linde D."/>
            <person name="Babiker R."/>
            <person name="Drula E."/>
            <person name="Ayuso-Fernandez I."/>
            <person name="Pacheco R."/>
            <person name="Padilla G."/>
            <person name="Ferreira P."/>
            <person name="Barriuso J."/>
            <person name="Kellner H."/>
            <person name="Castanera R."/>
            <person name="Alfaro M."/>
            <person name="Ramirez L."/>
            <person name="Pisabarro A.G."/>
            <person name="Kuo A."/>
            <person name="Tritt A."/>
            <person name="Lipzen A."/>
            <person name="He G."/>
            <person name="Yan M."/>
            <person name="Ng V."/>
            <person name="Cullen D."/>
            <person name="Martin F."/>
            <person name="Rosso M.-N."/>
            <person name="Henrissat B."/>
            <person name="Hibbett D."/>
            <person name="Martinez A.T."/>
            <person name="Grigoriev I.V."/>
        </authorList>
    </citation>
    <scope>NUCLEOTIDE SEQUENCE</scope>
    <source>
        <strain evidence="3">AH 40177</strain>
    </source>
</reference>
<evidence type="ECO:0000256" key="1">
    <source>
        <dbReference type="SAM" id="MobiDB-lite"/>
    </source>
</evidence>
<proteinExistence type="predicted"/>
<feature type="region of interest" description="Disordered" evidence="1">
    <location>
        <begin position="107"/>
        <end position="205"/>
    </location>
</feature>